<feature type="domain" description="6-hydroxymethylpterin diphosphokinase MptE-like" evidence="2">
    <location>
        <begin position="204"/>
        <end position="380"/>
    </location>
</feature>
<dbReference type="RefSeq" id="WP_012823516.1">
    <property type="nucleotide sequence ID" value="NC_013422.1"/>
</dbReference>
<name>D0KYF7_HALNC</name>
<dbReference type="Gene3D" id="1.25.40.10">
    <property type="entry name" value="Tetratricopeptide repeat domain"/>
    <property type="match status" value="1"/>
</dbReference>
<sequence>MTETTLMPDASEFSPTGWDSDTQRPELVQTISGDWIFPTLNGLHFSAQPNQPASAGTSLAQQVLSAHFKNRLHAQDRLYVIIGSDSGQLIRFVKEKTPLPRGSRWIFIEPTALAEALRQTPAIASLLDDYVHLITPDEWTQTAELLLLNDYFRINGVAFDRSLAALDHPTADYLELVDQFDAELTRRRYVTTANLGTAPFLTAQLANTPSFFANLVPLKGIFKGKKALILAGGPSLDDQIEWIKTHRSQLFLIAVSRISARLLSAGINPDMIATVDPYPVSLTVSRQMFDFGPETILIAGNHAYPGIVNRWPHRMLHTDLLLPWDEPPLAPDLQADEQAKPINPTGNLVSVGPTVTHTCVMLATYLGFTQIAFAGLDLCHAPNGQTHAQGSSEAAAGPLLDYTAVKVTTNTGQTAWTTPDYFAGIETLEGMAEHLAPLGVTLINPSPDAAAIKGVVFKPLEQIDWSEEPFDRKPLDKAITTSSQAVVEHLNRVQTAINTMVEDVRKIEHLAQLALESNRAFFNMINPNRQVLHKRRMRAIDRLMRSQLPQAEHLVKTMAHRELVATDLPNDFFALDAQQAEALANLFYAHIQQAAQKLLPIFKNIIFRLETRLLEQNRQQNPETILERYVEAGEPERVLWLAANWNLPPEITAKTAEVFDQQLKALLTADQKRNEERRSPKASLRLAEMHFSQHNKKALNSLVHALTNHPDVQQAQPYAAYLTGLLSELNHELPEAMTAYEQVLNHADSERDSLLLDHCLTRVSAVSLELGDPVQANQALDTAALINPSHWRLSGQLAALRGDYGHAVEAYSHYLARFPGDTHTIRQLAMIFNTLDIEEGFQQCLALITYCNPSEQSGLKEELLALREEAP</sequence>
<reference evidence="3 4" key="1">
    <citation type="submission" date="2009-10" db="EMBL/GenBank/DDBJ databases">
        <title>Complete sequence of Halothiobacillus neapolitanus c2.</title>
        <authorList>
            <consortium name="US DOE Joint Genome Institute"/>
            <person name="Lucas S."/>
            <person name="Copeland A."/>
            <person name="Lapidus A."/>
            <person name="Glavina del Rio T."/>
            <person name="Tice H."/>
            <person name="Bruce D."/>
            <person name="Goodwin L."/>
            <person name="Pitluck S."/>
            <person name="Davenport K."/>
            <person name="Brettin T."/>
            <person name="Detter J.C."/>
            <person name="Han C."/>
            <person name="Tapia R."/>
            <person name="Larimer F."/>
            <person name="Land M."/>
            <person name="Hauser L."/>
            <person name="Kyrpides N."/>
            <person name="Mikhailova N."/>
            <person name="Kerfeld C."/>
            <person name="Cannon G."/>
            <person name="Heinhort S."/>
        </authorList>
    </citation>
    <scope>NUCLEOTIDE SEQUENCE [LARGE SCALE GENOMIC DNA]</scope>
    <source>
        <strain evidence="4">ATCC 23641 / c2</strain>
    </source>
</reference>
<evidence type="ECO:0000313" key="3">
    <source>
        <dbReference type="EMBL" id="ACX95480.1"/>
    </source>
</evidence>
<dbReference type="HOGENOM" id="CLU_340603_0_0_6"/>
<dbReference type="InterPro" id="IPR011990">
    <property type="entry name" value="TPR-like_helical_dom_sf"/>
</dbReference>
<dbReference type="OrthoDB" id="9146744at2"/>
<dbReference type="eggNOG" id="COG2604">
    <property type="taxonomic scope" value="Bacteria"/>
</dbReference>
<evidence type="ECO:0000256" key="1">
    <source>
        <dbReference type="SAM" id="MobiDB-lite"/>
    </source>
</evidence>
<evidence type="ECO:0000313" key="4">
    <source>
        <dbReference type="Proteomes" id="UP000009102"/>
    </source>
</evidence>
<evidence type="ECO:0000259" key="2">
    <source>
        <dbReference type="Pfam" id="PF01973"/>
    </source>
</evidence>
<dbReference type="Pfam" id="PF01973">
    <property type="entry name" value="MptE-like"/>
    <property type="match status" value="1"/>
</dbReference>
<dbReference type="InterPro" id="IPR002826">
    <property type="entry name" value="MptE-like"/>
</dbReference>
<gene>
    <name evidence="3" type="ordered locus">Hneap_0627</name>
</gene>
<protein>
    <recommendedName>
        <fullName evidence="2">6-hydroxymethylpterin diphosphokinase MptE-like domain-containing protein</fullName>
    </recommendedName>
</protein>
<accession>D0KYF7</accession>
<dbReference type="Proteomes" id="UP000009102">
    <property type="component" value="Chromosome"/>
</dbReference>
<dbReference type="STRING" id="555778.Hneap_0627"/>
<organism evidence="3 4">
    <name type="scientific">Halothiobacillus neapolitanus (strain ATCC 23641 / DSM 15147 / CIP 104769 / NCIMB 8539 / c2)</name>
    <name type="common">Thiobacillus neapolitanus</name>
    <dbReference type="NCBI Taxonomy" id="555778"/>
    <lineage>
        <taxon>Bacteria</taxon>
        <taxon>Pseudomonadati</taxon>
        <taxon>Pseudomonadota</taxon>
        <taxon>Gammaproteobacteria</taxon>
        <taxon>Chromatiales</taxon>
        <taxon>Halothiobacillaceae</taxon>
        <taxon>Halothiobacillus</taxon>
    </lineage>
</organism>
<keyword evidence="4" id="KW-1185">Reference proteome</keyword>
<feature type="region of interest" description="Disordered" evidence="1">
    <location>
        <begin position="1"/>
        <end position="23"/>
    </location>
</feature>
<dbReference type="PANTHER" id="PTHR41786:SF1">
    <property type="entry name" value="6-HYDROXYMETHYLPTERIN DIPHOSPHOKINASE MPTE-LIKE DOMAIN-CONTAINING PROTEIN"/>
    <property type="match status" value="1"/>
</dbReference>
<dbReference type="SUPFAM" id="SSF48452">
    <property type="entry name" value="TPR-like"/>
    <property type="match status" value="1"/>
</dbReference>
<proteinExistence type="predicted"/>
<dbReference type="PANTHER" id="PTHR41786">
    <property type="entry name" value="MOTILITY ACCESSORY FACTOR MAF"/>
    <property type="match status" value="1"/>
</dbReference>
<dbReference type="EMBL" id="CP001801">
    <property type="protein sequence ID" value="ACX95480.1"/>
    <property type="molecule type" value="Genomic_DNA"/>
</dbReference>
<dbReference type="KEGG" id="hna:Hneap_0627"/>
<dbReference type="eggNOG" id="COG0457">
    <property type="taxonomic scope" value="Bacteria"/>
</dbReference>
<dbReference type="AlphaFoldDB" id="D0KYF7"/>